<feature type="compositionally biased region" description="Low complexity" evidence="1">
    <location>
        <begin position="344"/>
        <end position="356"/>
    </location>
</feature>
<feature type="region of interest" description="Disordered" evidence="1">
    <location>
        <begin position="340"/>
        <end position="382"/>
    </location>
</feature>
<evidence type="ECO:0000313" key="3">
    <source>
        <dbReference type="RefSeq" id="XP_022311051.1"/>
    </source>
</evidence>
<dbReference type="Proteomes" id="UP000694844">
    <property type="component" value="Chromosome 10"/>
</dbReference>
<feature type="compositionally biased region" description="Low complexity" evidence="1">
    <location>
        <begin position="241"/>
        <end position="250"/>
    </location>
</feature>
<proteinExistence type="predicted"/>
<dbReference type="KEGG" id="cvn:111116358"/>
<feature type="region of interest" description="Disordered" evidence="1">
    <location>
        <begin position="106"/>
        <end position="267"/>
    </location>
</feature>
<protein>
    <submittedName>
        <fullName evidence="3">Histone-lysine N-methyltransferase 2B-like</fullName>
    </submittedName>
</protein>
<sequence>MVGAMDNDELLLGYSPDGMFEIDLRPVRGPRCPPRLVHSRQLSLRSLPARPGPLPRRDGSYITADGNVCVVRSNFTGSVTVSTDSEGRRTVREVGRRVIKEEVKKEVAEDPPALPPFTSLMRGPRTPPPPRPPLPVGASGGSPWLSTRNPPPRPPPPRWVSPQPQRPETPPPRDPPPPYQGIVVTETPQSPPPPYGEVLVESQPIGDVSGIIPRVAPYSSSSGAAFGPPPPLDPGYGGSSGSSSSSESSGSGRGIMRPYSDSPFRRNVRMRGLTVKEEIDLEAISCLIDFASRDVTTQEQSLVSTFRTSTPTTPAAAPRPERPPPMITSRRALTSHLVRHRPLRSSPPAAALGAPPQTERGSNDRDSPMEEELPDIPDTPASPAVSVITVLSTLSSGGYSQGPMYYSTDEEMSEYEYGDPYESEVPHSTTPPPVCDRPSHEICVLPAWGEKILGSQVMCRCVLCHEDDLHHAIRCIRCHNAPGCYRCIWNYMRSRYNSGSPLCRAGDPKGENPLGQDQYRRRCVPRTREEVTLRQREERY</sequence>
<feature type="region of interest" description="Disordered" evidence="1">
    <location>
        <begin position="302"/>
        <end position="327"/>
    </location>
</feature>
<gene>
    <name evidence="3" type="primary">LOC111116358</name>
</gene>
<feature type="compositionally biased region" description="Pro residues" evidence="1">
    <location>
        <begin position="125"/>
        <end position="135"/>
    </location>
</feature>
<dbReference type="GeneID" id="111116358"/>
<name>A0A8B8C8C8_CRAVI</name>
<keyword evidence="2" id="KW-1185">Reference proteome</keyword>
<dbReference type="AlphaFoldDB" id="A0A8B8C8C8"/>
<organism evidence="2 3">
    <name type="scientific">Crassostrea virginica</name>
    <name type="common">Eastern oyster</name>
    <dbReference type="NCBI Taxonomy" id="6565"/>
    <lineage>
        <taxon>Eukaryota</taxon>
        <taxon>Metazoa</taxon>
        <taxon>Spiralia</taxon>
        <taxon>Lophotrochozoa</taxon>
        <taxon>Mollusca</taxon>
        <taxon>Bivalvia</taxon>
        <taxon>Autobranchia</taxon>
        <taxon>Pteriomorphia</taxon>
        <taxon>Ostreida</taxon>
        <taxon>Ostreoidea</taxon>
        <taxon>Ostreidae</taxon>
        <taxon>Crassostrea</taxon>
    </lineage>
</organism>
<feature type="compositionally biased region" description="Low complexity" evidence="1">
    <location>
        <begin position="304"/>
        <end position="318"/>
    </location>
</feature>
<accession>A0A8B8C8C8</accession>
<evidence type="ECO:0000256" key="1">
    <source>
        <dbReference type="SAM" id="MobiDB-lite"/>
    </source>
</evidence>
<feature type="compositionally biased region" description="Pro residues" evidence="1">
    <location>
        <begin position="149"/>
        <end position="179"/>
    </location>
</feature>
<feature type="compositionally biased region" description="Low complexity" evidence="1">
    <location>
        <begin position="216"/>
        <end position="226"/>
    </location>
</feature>
<reference evidence="3" key="1">
    <citation type="submission" date="2025-08" db="UniProtKB">
        <authorList>
            <consortium name="RefSeq"/>
        </authorList>
    </citation>
    <scope>IDENTIFICATION</scope>
    <source>
        <tissue evidence="3">Whole sample</tissue>
    </source>
</reference>
<evidence type="ECO:0000313" key="2">
    <source>
        <dbReference type="Proteomes" id="UP000694844"/>
    </source>
</evidence>
<dbReference type="RefSeq" id="XP_022311051.1">
    <property type="nucleotide sequence ID" value="XM_022455343.1"/>
</dbReference>